<accession>A0A518BFQ8</accession>
<sequence>MPSLHAVRDLRGLTKALLILLSLDAAVSIVAAASSLMQAQLMGLGYLTQAQAEANDLREGLIALVWLVTFLATVVAFCRWIFVANKNVRALGARGLRASPGWAVGSFFVPIASLWIPFQAMKELWLASYQPADWRGGTTAGLVRAWWAAWLVNWVLANVSQHWMDAADHPAAMASASYFQAFVKLFEVLLCLAAGLVVSRITAAQVASADALRASEEAGG</sequence>
<feature type="transmembrane region" description="Helical" evidence="1">
    <location>
        <begin position="60"/>
        <end position="82"/>
    </location>
</feature>
<feature type="transmembrane region" description="Helical" evidence="1">
    <location>
        <begin position="102"/>
        <end position="118"/>
    </location>
</feature>
<evidence type="ECO:0000256" key="1">
    <source>
        <dbReference type="SAM" id="Phobius"/>
    </source>
</evidence>
<protein>
    <recommendedName>
        <fullName evidence="2">DUF4328 domain-containing protein</fullName>
    </recommendedName>
</protein>
<evidence type="ECO:0000313" key="3">
    <source>
        <dbReference type="EMBL" id="QDU65753.1"/>
    </source>
</evidence>
<proteinExistence type="predicted"/>
<feature type="domain" description="DUF4328" evidence="2">
    <location>
        <begin position="47"/>
        <end position="203"/>
    </location>
</feature>
<keyword evidence="1" id="KW-1133">Transmembrane helix</keyword>
<dbReference type="Proteomes" id="UP000316921">
    <property type="component" value="Chromosome"/>
</dbReference>
<evidence type="ECO:0000313" key="4">
    <source>
        <dbReference type="Proteomes" id="UP000316921"/>
    </source>
</evidence>
<dbReference type="KEGG" id="pbap:Pla133_08190"/>
<dbReference type="EMBL" id="CP036287">
    <property type="protein sequence ID" value="QDU65753.1"/>
    <property type="molecule type" value="Genomic_DNA"/>
</dbReference>
<keyword evidence="4" id="KW-1185">Reference proteome</keyword>
<evidence type="ECO:0000259" key="2">
    <source>
        <dbReference type="Pfam" id="PF14219"/>
    </source>
</evidence>
<dbReference type="InterPro" id="IPR025565">
    <property type="entry name" value="DUF4328"/>
</dbReference>
<dbReference type="AlphaFoldDB" id="A0A518BFQ8"/>
<name>A0A518BFQ8_9BACT</name>
<keyword evidence="1" id="KW-0812">Transmembrane</keyword>
<dbReference type="Pfam" id="PF14219">
    <property type="entry name" value="DUF4328"/>
    <property type="match status" value="1"/>
</dbReference>
<feature type="transmembrane region" description="Helical" evidence="1">
    <location>
        <begin position="177"/>
        <end position="198"/>
    </location>
</feature>
<keyword evidence="1" id="KW-0472">Membrane</keyword>
<feature type="transmembrane region" description="Helical" evidence="1">
    <location>
        <begin position="16"/>
        <end position="39"/>
    </location>
</feature>
<organism evidence="3 4">
    <name type="scientific">Engelhardtia mirabilis</name>
    <dbReference type="NCBI Taxonomy" id="2528011"/>
    <lineage>
        <taxon>Bacteria</taxon>
        <taxon>Pseudomonadati</taxon>
        <taxon>Planctomycetota</taxon>
        <taxon>Planctomycetia</taxon>
        <taxon>Planctomycetia incertae sedis</taxon>
        <taxon>Engelhardtia</taxon>
    </lineage>
</organism>
<gene>
    <name evidence="3" type="ORF">Pla133_08190</name>
</gene>
<reference evidence="3 4" key="1">
    <citation type="submission" date="2019-02" db="EMBL/GenBank/DDBJ databases">
        <title>Deep-cultivation of Planctomycetes and their phenomic and genomic characterization uncovers novel biology.</title>
        <authorList>
            <person name="Wiegand S."/>
            <person name="Jogler M."/>
            <person name="Boedeker C."/>
            <person name="Pinto D."/>
            <person name="Vollmers J."/>
            <person name="Rivas-Marin E."/>
            <person name="Kohn T."/>
            <person name="Peeters S.H."/>
            <person name="Heuer A."/>
            <person name="Rast P."/>
            <person name="Oberbeckmann S."/>
            <person name="Bunk B."/>
            <person name="Jeske O."/>
            <person name="Meyerdierks A."/>
            <person name="Storesund J.E."/>
            <person name="Kallscheuer N."/>
            <person name="Luecker S."/>
            <person name="Lage O.M."/>
            <person name="Pohl T."/>
            <person name="Merkel B.J."/>
            <person name="Hornburger P."/>
            <person name="Mueller R.-W."/>
            <person name="Bruemmer F."/>
            <person name="Labrenz M."/>
            <person name="Spormann A.M."/>
            <person name="Op den Camp H."/>
            <person name="Overmann J."/>
            <person name="Amann R."/>
            <person name="Jetten M.S.M."/>
            <person name="Mascher T."/>
            <person name="Medema M.H."/>
            <person name="Devos D.P."/>
            <person name="Kaster A.-K."/>
            <person name="Ovreas L."/>
            <person name="Rohde M."/>
            <person name="Galperin M.Y."/>
            <person name="Jogler C."/>
        </authorList>
    </citation>
    <scope>NUCLEOTIDE SEQUENCE [LARGE SCALE GENOMIC DNA]</scope>
    <source>
        <strain evidence="3 4">Pla133</strain>
    </source>
</reference>